<dbReference type="SUPFAM" id="SSF55166">
    <property type="entry name" value="Hedgehog/DD-peptidase"/>
    <property type="match status" value="1"/>
</dbReference>
<feature type="transmembrane region" description="Helical" evidence="1">
    <location>
        <begin position="17"/>
        <end position="37"/>
    </location>
</feature>
<evidence type="ECO:0000256" key="1">
    <source>
        <dbReference type="SAM" id="Phobius"/>
    </source>
</evidence>
<protein>
    <submittedName>
        <fullName evidence="3">D-Ala-D-Ala carboxypeptidase family metallohydrolase</fullName>
    </submittedName>
</protein>
<evidence type="ECO:0000313" key="4">
    <source>
        <dbReference type="Proteomes" id="UP001597264"/>
    </source>
</evidence>
<dbReference type="Pfam" id="PF08291">
    <property type="entry name" value="Peptidase_M15_3"/>
    <property type="match status" value="1"/>
</dbReference>
<gene>
    <name evidence="3" type="ORF">ACFQ2X_10165</name>
</gene>
<dbReference type="InterPro" id="IPR009045">
    <property type="entry name" value="Zn_M74/Hedgehog-like"/>
</dbReference>
<organism evidence="3 4">
    <name type="scientific">Microbulbifer celer</name>
    <dbReference type="NCBI Taxonomy" id="435905"/>
    <lineage>
        <taxon>Bacteria</taxon>
        <taxon>Pseudomonadati</taxon>
        <taxon>Pseudomonadota</taxon>
        <taxon>Gammaproteobacteria</taxon>
        <taxon>Cellvibrionales</taxon>
        <taxon>Microbulbiferaceae</taxon>
        <taxon>Microbulbifer</taxon>
    </lineage>
</organism>
<name>A0ABW3U8H2_9GAMM</name>
<dbReference type="Gene3D" id="3.30.1380.10">
    <property type="match status" value="1"/>
</dbReference>
<keyword evidence="1" id="KW-1133">Transmembrane helix</keyword>
<evidence type="ECO:0000313" key="3">
    <source>
        <dbReference type="EMBL" id="MFD1216967.1"/>
    </source>
</evidence>
<accession>A0ABW3U8H2</accession>
<keyword evidence="4" id="KW-1185">Reference proteome</keyword>
<sequence length="218" mass="24825">MFRRRYRNLPPDQQTNWWVIVGVALLLLSLLLGLWLYHYFTALEKPYYEIKGYRVASHATFNRYLRQSGNGHTFGQLARFLEQAGVADVAAPESLLRQGTDWLDINEPAFALPPRDQWPNIVNTLKVIRDEVVPAIGPVDIVSAYRTHRYNRKAGGAGGSKHKQFCSVDLVPQSNIGRRELVQELRSLHARLGPESHVGLGIYSGLRFHIDTCGFRSW</sequence>
<dbReference type="EMBL" id="JBHTLR010000008">
    <property type="protein sequence ID" value="MFD1216967.1"/>
    <property type="molecule type" value="Genomic_DNA"/>
</dbReference>
<feature type="domain" description="Peptidase M15A C-terminal" evidence="2">
    <location>
        <begin position="119"/>
        <end position="187"/>
    </location>
</feature>
<dbReference type="RefSeq" id="WP_230437142.1">
    <property type="nucleotide sequence ID" value="NZ_CP087715.1"/>
</dbReference>
<dbReference type="Proteomes" id="UP001597264">
    <property type="component" value="Unassembled WGS sequence"/>
</dbReference>
<comment type="caution">
    <text evidence="3">The sequence shown here is derived from an EMBL/GenBank/DDBJ whole genome shotgun (WGS) entry which is preliminary data.</text>
</comment>
<keyword evidence="3" id="KW-0378">Hydrolase</keyword>
<keyword evidence="3" id="KW-0121">Carboxypeptidase</keyword>
<proteinExistence type="predicted"/>
<keyword evidence="1" id="KW-0472">Membrane</keyword>
<evidence type="ECO:0000259" key="2">
    <source>
        <dbReference type="Pfam" id="PF08291"/>
    </source>
</evidence>
<dbReference type="GO" id="GO:0004180">
    <property type="term" value="F:carboxypeptidase activity"/>
    <property type="evidence" value="ECO:0007669"/>
    <property type="project" value="UniProtKB-KW"/>
</dbReference>
<dbReference type="InterPro" id="IPR013230">
    <property type="entry name" value="Peptidase_M15A_C"/>
</dbReference>
<keyword evidence="1" id="KW-0812">Transmembrane</keyword>
<keyword evidence="3" id="KW-0645">Protease</keyword>
<reference evidence="4" key="1">
    <citation type="journal article" date="2019" name="Int. J. Syst. Evol. Microbiol.">
        <title>The Global Catalogue of Microorganisms (GCM) 10K type strain sequencing project: providing services to taxonomists for standard genome sequencing and annotation.</title>
        <authorList>
            <consortium name="The Broad Institute Genomics Platform"/>
            <consortium name="The Broad Institute Genome Sequencing Center for Infectious Disease"/>
            <person name="Wu L."/>
            <person name="Ma J."/>
        </authorList>
    </citation>
    <scope>NUCLEOTIDE SEQUENCE [LARGE SCALE GENOMIC DNA]</scope>
    <source>
        <strain evidence="4">CCUG 54356</strain>
    </source>
</reference>